<dbReference type="Gene3D" id="2.60.40.10">
    <property type="entry name" value="Immunoglobulins"/>
    <property type="match status" value="1"/>
</dbReference>
<dbReference type="Ensembl" id="ENSFALT00000041973.1">
    <property type="protein sequence ID" value="ENSFALP00000016463.1"/>
    <property type="gene ID" value="ENSFALG00000001948.2"/>
</dbReference>
<evidence type="ECO:0000259" key="4">
    <source>
        <dbReference type="PROSITE" id="PS50835"/>
    </source>
</evidence>
<dbReference type="InterPro" id="IPR013106">
    <property type="entry name" value="Ig_V-set"/>
</dbReference>
<dbReference type="GO" id="GO:0005576">
    <property type="term" value="C:extracellular region"/>
    <property type="evidence" value="ECO:0007669"/>
    <property type="project" value="UniProtKB-ARBA"/>
</dbReference>
<evidence type="ECO:0000313" key="5">
    <source>
        <dbReference type="Ensembl" id="ENSFALP00000016463.1"/>
    </source>
</evidence>
<dbReference type="GeneTree" id="ENSGT01120000276939"/>
<keyword evidence="3" id="KW-1280">Immunoglobulin</keyword>
<accession>A0A803V157</accession>
<dbReference type="SUPFAM" id="SSF48726">
    <property type="entry name" value="Immunoglobulin"/>
    <property type="match status" value="1"/>
</dbReference>
<feature type="domain" description="Ig-like" evidence="4">
    <location>
        <begin position="1"/>
        <end position="91"/>
    </location>
</feature>
<keyword evidence="2" id="KW-1064">Adaptive immunity</keyword>
<organism evidence="5 6">
    <name type="scientific">Ficedula albicollis</name>
    <name type="common">Collared flycatcher</name>
    <name type="synonym">Muscicapa albicollis</name>
    <dbReference type="NCBI Taxonomy" id="59894"/>
    <lineage>
        <taxon>Eukaryota</taxon>
        <taxon>Metazoa</taxon>
        <taxon>Chordata</taxon>
        <taxon>Craniata</taxon>
        <taxon>Vertebrata</taxon>
        <taxon>Euteleostomi</taxon>
        <taxon>Archelosauria</taxon>
        <taxon>Archosauria</taxon>
        <taxon>Dinosauria</taxon>
        <taxon>Saurischia</taxon>
        <taxon>Theropoda</taxon>
        <taxon>Coelurosauria</taxon>
        <taxon>Aves</taxon>
        <taxon>Neognathae</taxon>
        <taxon>Neoaves</taxon>
        <taxon>Telluraves</taxon>
        <taxon>Australaves</taxon>
        <taxon>Passeriformes</taxon>
        <taxon>Muscicapidae</taxon>
        <taxon>Ficedula</taxon>
    </lineage>
</organism>
<dbReference type="PROSITE" id="PS50835">
    <property type="entry name" value="IG_LIKE"/>
    <property type="match status" value="1"/>
</dbReference>
<dbReference type="SMART" id="SM00406">
    <property type="entry name" value="IGv"/>
    <property type="match status" value="1"/>
</dbReference>
<dbReference type="InterPro" id="IPR007110">
    <property type="entry name" value="Ig-like_dom"/>
</dbReference>
<dbReference type="AlphaFoldDB" id="A0A803V157"/>
<dbReference type="PANTHER" id="PTHR23266">
    <property type="entry name" value="IMMUNOGLOBULIN HEAVY CHAIN"/>
    <property type="match status" value="1"/>
</dbReference>
<keyword evidence="6" id="KW-1185">Reference proteome</keyword>
<dbReference type="InterPro" id="IPR050199">
    <property type="entry name" value="IgHV"/>
</dbReference>
<reference evidence="5" key="1">
    <citation type="submission" date="2025-08" db="UniProtKB">
        <authorList>
            <consortium name="Ensembl"/>
        </authorList>
    </citation>
    <scope>IDENTIFICATION</scope>
</reference>
<dbReference type="InterPro" id="IPR036179">
    <property type="entry name" value="Ig-like_dom_sf"/>
</dbReference>
<name>A0A803V157_FICAL</name>
<dbReference type="GO" id="GO:0002250">
    <property type="term" value="P:adaptive immune response"/>
    <property type="evidence" value="ECO:0007669"/>
    <property type="project" value="UniProtKB-KW"/>
</dbReference>
<proteinExistence type="predicted"/>
<evidence type="ECO:0000256" key="3">
    <source>
        <dbReference type="ARBA" id="ARBA00043265"/>
    </source>
</evidence>
<keyword evidence="1" id="KW-0391">Immunity</keyword>
<dbReference type="GO" id="GO:0019814">
    <property type="term" value="C:immunoglobulin complex"/>
    <property type="evidence" value="ECO:0007669"/>
    <property type="project" value="UniProtKB-KW"/>
</dbReference>
<sequence length="100" mass="10723">RGDLQPPREESLTLLCGASGFDFGNYDKFWMRQSPGNGGDTEHAASARGRFRISRDKGQSSVTLTMNNLKDEDSGAYFCAKSSETANAAVAGYGCSWSAS</sequence>
<dbReference type="Pfam" id="PF07686">
    <property type="entry name" value="V-set"/>
    <property type="match status" value="1"/>
</dbReference>
<evidence type="ECO:0000256" key="2">
    <source>
        <dbReference type="ARBA" id="ARBA00023130"/>
    </source>
</evidence>
<evidence type="ECO:0000313" key="6">
    <source>
        <dbReference type="Proteomes" id="UP000016665"/>
    </source>
</evidence>
<dbReference type="Proteomes" id="UP000016665">
    <property type="component" value="Unplaced"/>
</dbReference>
<reference evidence="5" key="2">
    <citation type="submission" date="2025-09" db="UniProtKB">
        <authorList>
            <consortium name="Ensembl"/>
        </authorList>
    </citation>
    <scope>IDENTIFICATION</scope>
</reference>
<dbReference type="InterPro" id="IPR013783">
    <property type="entry name" value="Ig-like_fold"/>
</dbReference>
<protein>
    <recommendedName>
        <fullName evidence="4">Ig-like domain-containing protein</fullName>
    </recommendedName>
</protein>
<evidence type="ECO:0000256" key="1">
    <source>
        <dbReference type="ARBA" id="ARBA00022859"/>
    </source>
</evidence>